<name>A0A224XSS3_9HEMI</name>
<proteinExistence type="predicted"/>
<dbReference type="EMBL" id="GFTR01000850">
    <property type="protein sequence ID" value="JAW15576.1"/>
    <property type="molecule type" value="Transcribed_RNA"/>
</dbReference>
<dbReference type="AlphaFoldDB" id="A0A224XSS3"/>
<accession>A0A224XSS3</accession>
<protein>
    <submittedName>
        <fullName evidence="1">Putative secreted protein</fullName>
    </submittedName>
</protein>
<sequence>MIVMRIVTKVELRSYMLLIKPTVVLQKIYCLQIPKVGLSQITSLTTSQDATVLASLLIMNLQFQISNHQTQRHLATLHLH</sequence>
<reference evidence="1" key="1">
    <citation type="journal article" date="2018" name="PLoS Negl. Trop. Dis.">
        <title>An insight into the salivary gland and fat body transcriptome of Panstrongylus lignarius (Hemiptera: Heteroptera), the main vector of Chagas disease in Peru.</title>
        <authorList>
            <person name="Nevoa J.C."/>
            <person name="Mendes M.T."/>
            <person name="da Silva M.V."/>
            <person name="Soares S.C."/>
            <person name="Oliveira C.J.F."/>
            <person name="Ribeiro J.M.C."/>
        </authorList>
    </citation>
    <scope>NUCLEOTIDE SEQUENCE</scope>
</reference>
<evidence type="ECO:0000313" key="1">
    <source>
        <dbReference type="EMBL" id="JAW15576.1"/>
    </source>
</evidence>
<organism evidence="1">
    <name type="scientific">Panstrongylus lignarius</name>
    <dbReference type="NCBI Taxonomy" id="156445"/>
    <lineage>
        <taxon>Eukaryota</taxon>
        <taxon>Metazoa</taxon>
        <taxon>Ecdysozoa</taxon>
        <taxon>Arthropoda</taxon>
        <taxon>Hexapoda</taxon>
        <taxon>Insecta</taxon>
        <taxon>Pterygota</taxon>
        <taxon>Neoptera</taxon>
        <taxon>Paraneoptera</taxon>
        <taxon>Hemiptera</taxon>
        <taxon>Heteroptera</taxon>
        <taxon>Panheteroptera</taxon>
        <taxon>Cimicomorpha</taxon>
        <taxon>Reduviidae</taxon>
        <taxon>Triatominae</taxon>
        <taxon>Panstrongylus</taxon>
    </lineage>
</organism>